<evidence type="ECO:0000256" key="3">
    <source>
        <dbReference type="ARBA" id="ARBA00022475"/>
    </source>
</evidence>
<dbReference type="InterPro" id="IPR036259">
    <property type="entry name" value="MFS_trans_sf"/>
</dbReference>
<dbReference type="RefSeq" id="WP_345448542.1">
    <property type="nucleotide sequence ID" value="NZ_BAABKK010000010.1"/>
</dbReference>
<comment type="caution">
    <text evidence="8">The sequence shown here is derived from an EMBL/GenBank/DDBJ whole genome shotgun (WGS) entry which is preliminary data.</text>
</comment>
<evidence type="ECO:0000313" key="8">
    <source>
        <dbReference type="EMBL" id="GAA5192261.1"/>
    </source>
</evidence>
<comment type="subcellular location">
    <subcellularLocation>
        <location evidence="1">Cell membrane</location>
        <topology evidence="1">Multi-pass membrane protein</topology>
    </subcellularLocation>
</comment>
<keyword evidence="3" id="KW-1003">Cell membrane</keyword>
<dbReference type="PANTHER" id="PTHR23513:SF11">
    <property type="entry name" value="STAPHYLOFERRIN A TRANSPORTER"/>
    <property type="match status" value="1"/>
</dbReference>
<name>A0ABP9S8P7_9MICC</name>
<dbReference type="Pfam" id="PF05977">
    <property type="entry name" value="MFS_3"/>
    <property type="match status" value="1"/>
</dbReference>
<proteinExistence type="predicted"/>
<sequence length="401" mass="40890">MFDPTFGVVFWVKLVMQTAVWAFIMISAILAFKLTESATWVGIVGAAVMLPQLGLALLSGRLSDQYGPVRQLVTGSFISGAASLALSLWFLFSDVGPDVGATALVVSSLIFGVGLALSSPAQQSIIPLLVSAEELPAAVGLNFVPMTLARTAGPALGAFAVNAWGPVPALLFAGSITLLVIPFFRLIQRRLVQGFTAAGDHRILSALKFVWTHKPVLVCLIGVAVIGAGSEAAVTLSPVVANSFGEPSSGGGVLTAAFGLGGLIGVVIHRMVERRGTAGLQGCLAMIILGAAVVVAPLGGTLSFAAGVLVLGGAGMVAGFTAFSIAVQLGSPPEMLGRVMALWTLAAAGFRPPAAVVLGLVADHFSTETALIGAGLFMVAAGIGICVALRYSRTKSEIPSR</sequence>
<dbReference type="Proteomes" id="UP001500200">
    <property type="component" value="Unassembled WGS sequence"/>
</dbReference>
<dbReference type="SUPFAM" id="SSF103473">
    <property type="entry name" value="MFS general substrate transporter"/>
    <property type="match status" value="1"/>
</dbReference>
<evidence type="ECO:0000256" key="5">
    <source>
        <dbReference type="ARBA" id="ARBA00022989"/>
    </source>
</evidence>
<evidence type="ECO:0000256" key="7">
    <source>
        <dbReference type="SAM" id="Phobius"/>
    </source>
</evidence>
<accession>A0ABP9S8P7</accession>
<evidence type="ECO:0000256" key="6">
    <source>
        <dbReference type="ARBA" id="ARBA00023136"/>
    </source>
</evidence>
<keyword evidence="9" id="KW-1185">Reference proteome</keyword>
<evidence type="ECO:0000313" key="9">
    <source>
        <dbReference type="Proteomes" id="UP001500200"/>
    </source>
</evidence>
<feature type="transmembrane region" description="Helical" evidence="7">
    <location>
        <begin position="216"/>
        <end position="236"/>
    </location>
</feature>
<evidence type="ECO:0000256" key="2">
    <source>
        <dbReference type="ARBA" id="ARBA00022448"/>
    </source>
</evidence>
<feature type="transmembrane region" description="Helical" evidence="7">
    <location>
        <begin position="370"/>
        <end position="391"/>
    </location>
</feature>
<feature type="transmembrane region" description="Helical" evidence="7">
    <location>
        <begin position="304"/>
        <end position="327"/>
    </location>
</feature>
<reference evidence="9" key="1">
    <citation type="journal article" date="2019" name="Int. J. Syst. Evol. Microbiol.">
        <title>The Global Catalogue of Microorganisms (GCM) 10K type strain sequencing project: providing services to taxonomists for standard genome sequencing and annotation.</title>
        <authorList>
            <consortium name="The Broad Institute Genomics Platform"/>
            <consortium name="The Broad Institute Genome Sequencing Center for Infectious Disease"/>
            <person name="Wu L."/>
            <person name="Ma J."/>
        </authorList>
    </citation>
    <scope>NUCLEOTIDE SEQUENCE [LARGE SCALE GENOMIC DNA]</scope>
    <source>
        <strain evidence="9">JCM 18514</strain>
    </source>
</reference>
<feature type="transmembrane region" description="Helical" evidence="7">
    <location>
        <begin position="72"/>
        <end position="93"/>
    </location>
</feature>
<feature type="transmembrane region" description="Helical" evidence="7">
    <location>
        <begin position="248"/>
        <end position="268"/>
    </location>
</feature>
<organism evidence="8 9">
    <name type="scientific">Arthrobacter gyeryongensis</name>
    <dbReference type="NCBI Taxonomy" id="1650592"/>
    <lineage>
        <taxon>Bacteria</taxon>
        <taxon>Bacillati</taxon>
        <taxon>Actinomycetota</taxon>
        <taxon>Actinomycetes</taxon>
        <taxon>Micrococcales</taxon>
        <taxon>Micrococcaceae</taxon>
        <taxon>Arthrobacter</taxon>
    </lineage>
</organism>
<feature type="transmembrane region" description="Helical" evidence="7">
    <location>
        <begin position="12"/>
        <end position="32"/>
    </location>
</feature>
<keyword evidence="4 7" id="KW-0812">Transmembrane</keyword>
<keyword evidence="2" id="KW-0813">Transport</keyword>
<feature type="transmembrane region" description="Helical" evidence="7">
    <location>
        <begin position="280"/>
        <end position="298"/>
    </location>
</feature>
<dbReference type="CDD" id="cd06173">
    <property type="entry name" value="MFS_MefA_like"/>
    <property type="match status" value="1"/>
</dbReference>
<feature type="transmembrane region" description="Helical" evidence="7">
    <location>
        <begin position="164"/>
        <end position="184"/>
    </location>
</feature>
<gene>
    <name evidence="8" type="ORF">GCM10023346_13810</name>
</gene>
<feature type="transmembrane region" description="Helical" evidence="7">
    <location>
        <begin position="339"/>
        <end position="358"/>
    </location>
</feature>
<dbReference type="EMBL" id="BAABKK010000010">
    <property type="protein sequence ID" value="GAA5192261.1"/>
    <property type="molecule type" value="Genomic_DNA"/>
</dbReference>
<protein>
    <submittedName>
        <fullName evidence="8">MFS transporter</fullName>
    </submittedName>
</protein>
<feature type="transmembrane region" description="Helical" evidence="7">
    <location>
        <begin position="99"/>
        <end position="118"/>
    </location>
</feature>
<evidence type="ECO:0000256" key="4">
    <source>
        <dbReference type="ARBA" id="ARBA00022692"/>
    </source>
</evidence>
<feature type="transmembrane region" description="Helical" evidence="7">
    <location>
        <begin position="38"/>
        <end position="60"/>
    </location>
</feature>
<dbReference type="PANTHER" id="PTHR23513">
    <property type="entry name" value="INTEGRAL MEMBRANE EFFLUX PROTEIN-RELATED"/>
    <property type="match status" value="1"/>
</dbReference>
<keyword evidence="6 7" id="KW-0472">Membrane</keyword>
<keyword evidence="5 7" id="KW-1133">Transmembrane helix</keyword>
<dbReference type="InterPro" id="IPR010290">
    <property type="entry name" value="TM_effector"/>
</dbReference>
<evidence type="ECO:0000256" key="1">
    <source>
        <dbReference type="ARBA" id="ARBA00004651"/>
    </source>
</evidence>
<dbReference type="Gene3D" id="1.20.1250.20">
    <property type="entry name" value="MFS general substrate transporter like domains"/>
    <property type="match status" value="1"/>
</dbReference>